<name>A0A1E3NGT9_9ASCO</name>
<feature type="transmembrane region" description="Helical" evidence="10">
    <location>
        <begin position="160"/>
        <end position="184"/>
    </location>
</feature>
<reference evidence="13 14" key="1">
    <citation type="journal article" date="2016" name="Proc. Natl. Acad. Sci. U.S.A.">
        <title>Comparative genomics of biotechnologically important yeasts.</title>
        <authorList>
            <person name="Riley R."/>
            <person name="Haridas S."/>
            <person name="Wolfe K.H."/>
            <person name="Lopes M.R."/>
            <person name="Hittinger C.T."/>
            <person name="Goeker M."/>
            <person name="Salamov A.A."/>
            <person name="Wisecaver J.H."/>
            <person name="Long T.M."/>
            <person name="Calvey C.H."/>
            <person name="Aerts A.L."/>
            <person name="Barry K.W."/>
            <person name="Choi C."/>
            <person name="Clum A."/>
            <person name="Coughlan A.Y."/>
            <person name="Deshpande S."/>
            <person name="Douglass A.P."/>
            <person name="Hanson S.J."/>
            <person name="Klenk H.-P."/>
            <person name="LaButti K.M."/>
            <person name="Lapidus A."/>
            <person name="Lindquist E.A."/>
            <person name="Lipzen A.M."/>
            <person name="Meier-Kolthoff J.P."/>
            <person name="Ohm R.A."/>
            <person name="Otillar R.P."/>
            <person name="Pangilinan J.L."/>
            <person name="Peng Y."/>
            <person name="Rokas A."/>
            <person name="Rosa C.A."/>
            <person name="Scheuner C."/>
            <person name="Sibirny A.A."/>
            <person name="Slot J.C."/>
            <person name="Stielow J.B."/>
            <person name="Sun H."/>
            <person name="Kurtzman C.P."/>
            <person name="Blackwell M."/>
            <person name="Grigoriev I.V."/>
            <person name="Jeffries T.W."/>
        </authorList>
    </citation>
    <scope>NUCLEOTIDE SEQUENCE [LARGE SCALE GENOMIC DNA]</scope>
    <source>
        <strain evidence="13 14">NRRL Y-2026</strain>
    </source>
</reference>
<evidence type="ECO:0000259" key="11">
    <source>
        <dbReference type="PROSITE" id="PS50893"/>
    </source>
</evidence>
<dbReference type="InterPro" id="IPR017871">
    <property type="entry name" value="ABC_transporter-like_CS"/>
</dbReference>
<dbReference type="CDD" id="cd03250">
    <property type="entry name" value="ABCC_MRP_domain1"/>
    <property type="match status" value="1"/>
</dbReference>
<dbReference type="Pfam" id="PF00005">
    <property type="entry name" value="ABC_tran"/>
    <property type="match status" value="2"/>
</dbReference>
<feature type="transmembrane region" description="Helical" evidence="10">
    <location>
        <begin position="704"/>
        <end position="725"/>
    </location>
</feature>
<dbReference type="OrthoDB" id="6500128at2759"/>
<dbReference type="SMART" id="SM00382">
    <property type="entry name" value="AAA"/>
    <property type="match status" value="2"/>
</dbReference>
<dbReference type="InterPro" id="IPR050173">
    <property type="entry name" value="ABC_transporter_C-like"/>
</dbReference>
<keyword evidence="9 10" id="KW-0472">Membrane</keyword>
<dbReference type="FunFam" id="3.40.50.300:FF:000973">
    <property type="entry name" value="Multidrug resistance-associated protein 4"/>
    <property type="match status" value="1"/>
</dbReference>
<feature type="transmembrane region" description="Helical" evidence="10">
    <location>
        <begin position="745"/>
        <end position="772"/>
    </location>
</feature>
<feature type="transmembrane region" description="Helical" evidence="10">
    <location>
        <begin position="926"/>
        <end position="950"/>
    </location>
</feature>
<dbReference type="GO" id="GO:0005524">
    <property type="term" value="F:ATP binding"/>
    <property type="evidence" value="ECO:0007669"/>
    <property type="project" value="UniProtKB-KW"/>
</dbReference>
<dbReference type="Gene3D" id="1.20.1560.10">
    <property type="entry name" value="ABC transporter type 1, transmembrane domain"/>
    <property type="match status" value="2"/>
</dbReference>
<evidence type="ECO:0000256" key="6">
    <source>
        <dbReference type="ARBA" id="ARBA00022741"/>
    </source>
</evidence>
<gene>
    <name evidence="13" type="ORF">PICMEDRAFT_17777</name>
</gene>
<accession>A0A1E3NGT9</accession>
<keyword evidence="5" id="KW-0677">Repeat</keyword>
<feature type="transmembrane region" description="Helical" evidence="10">
    <location>
        <begin position="190"/>
        <end position="208"/>
    </location>
</feature>
<evidence type="ECO:0000313" key="14">
    <source>
        <dbReference type="Proteomes" id="UP000094455"/>
    </source>
</evidence>
<keyword evidence="14" id="KW-1185">Reference proteome</keyword>
<sequence length="1277" mass="143689">MDDEEKVDKLYQTFVGHLERLKNGDKKVTKMMLLKALHSTLIFDTWTALLIKVASDVSTCCAPLLLKKLTDFVEFSTLDDNVYYGRGAGYAVGVALLITFGSLTINYSFYRATVLSCKVRSILTRSLLEKSFHINAHGFHKFPSSRINSIMSTDLSRVDLGLTMTIIVLFSVVPIAITIALLIVNIGVSALAGIACFFIVFVILGVSFKSLVKLRKKASVYTDIRVKLTKEFLTNFKMIKFYSWENSYRERIEDARKKEVKFNLSMQFIKNLLMSIALGLPNLSSMVAFLTMSRVSPQRTSGDIFSSFAFFQNISTIFFQLPMAIGGAANVKVAFQRVADFLSCDDIDLKQFELKLLEDEKISIQASECDFEWETFDDEEEEDDSDGDKKSDKKSKIKNKEMIKVETKDSASSSFEVSSTTNQKAIFSGLKNVNFQIAKGEFVVVAGSVGTGKSSLLCALSGFMKRTKGELSVSGDSILCGRLWIKNDTIRENILFGLPYDSIRYQQIIDVCCLQPDFDQFAGGDLTEVGERGITLSGGQKARICLARSVYADKDIIYLDDVLSAVDAKVGKHIVEKCICGYLKGKTVVLATHQINLAEKADRMIFLNGDGTLQIGKLDELKANYPSVSSFFEKVSAEKRKEPEVRDIETQQAVKQVDVPNNSGNNENGIVRIIGDEEKAVNGLAFSVYKTYFNLGVGVFKMSFLPLFISLVVLSTFTTYFSNVWLAYWIEKHFAHRSYGFYSGIYILMNMMFVILIGGEFIMLGYFCVTAAKKLNLGAMRRILHAPVVFMDISPLGRVLNRFTKDTDVLDNEIIDQMRMAIYPIGMMVGVFILCIIYLPWFAIAIPILVFLYIFITVYYQASSRELKRIDALRRSLVFTQFNESIEGMETIKAYNRKSYFVTRLNTLMDNNNEVYFLTWAIQRWLAVNFSLLTLVFILVISLLCCFRVFSISAADTGLLLSYAITIPSFLQLAVRCLAQIETEFNSVERLDYYATEMVQEAAYEIPENDPPASWPQYGQIEFTNVSLKYRPELPYVIKDLNLSFKGGEKVGFCGRTGAGKSTFMTCLYRLTEFEGAITIDGIDISQLGLHKLRSNMTIIPQDPVLFVGNIRSNLDPFNEYDDDTLWNALVTSNLIDESELATVKPQTAEDKNFHKFHLDRDVEDNGSNFSLGEKQLIALARAVVRKTKILILDEATSSVDYITDDKIQSAIATRFNDCTVLSIAHRLKTILSFDKIVVMDNGAVVQFGEPKELFDDKSGLFRSMCNQSGIDENDFI</sequence>
<dbReference type="SUPFAM" id="SSF90123">
    <property type="entry name" value="ABC transporter transmembrane region"/>
    <property type="match status" value="2"/>
</dbReference>
<dbReference type="Pfam" id="PF00664">
    <property type="entry name" value="ABC_membrane"/>
    <property type="match status" value="2"/>
</dbReference>
<evidence type="ECO:0000256" key="5">
    <source>
        <dbReference type="ARBA" id="ARBA00022737"/>
    </source>
</evidence>
<dbReference type="GeneID" id="30178426"/>
<evidence type="ECO:0000256" key="8">
    <source>
        <dbReference type="ARBA" id="ARBA00022989"/>
    </source>
</evidence>
<dbReference type="STRING" id="763406.A0A1E3NGT9"/>
<proteinExistence type="inferred from homology"/>
<dbReference type="CDD" id="cd03244">
    <property type="entry name" value="ABCC_MRP_domain2"/>
    <property type="match status" value="1"/>
</dbReference>
<dbReference type="GO" id="GO:0008559">
    <property type="term" value="F:ABC-type xenobiotic transporter activity"/>
    <property type="evidence" value="ECO:0007669"/>
    <property type="project" value="TreeGrafter"/>
</dbReference>
<dbReference type="FunFam" id="1.20.1560.10:FF:000010">
    <property type="entry name" value="Multidrug resistance-associated ABC transporter"/>
    <property type="match status" value="1"/>
</dbReference>
<evidence type="ECO:0000256" key="7">
    <source>
        <dbReference type="ARBA" id="ARBA00022840"/>
    </source>
</evidence>
<protein>
    <submittedName>
        <fullName evidence="13">Uncharacterized protein</fullName>
    </submittedName>
</protein>
<keyword evidence="4 10" id="KW-0812">Transmembrane</keyword>
<dbReference type="RefSeq" id="XP_019016409.1">
    <property type="nucleotide sequence ID" value="XM_019161739.1"/>
</dbReference>
<dbReference type="PROSITE" id="PS50893">
    <property type="entry name" value="ABC_TRANSPORTER_2"/>
    <property type="match status" value="2"/>
</dbReference>
<evidence type="ECO:0000259" key="12">
    <source>
        <dbReference type="PROSITE" id="PS50929"/>
    </source>
</evidence>
<feature type="domain" description="ABC transporter" evidence="11">
    <location>
        <begin position="1021"/>
        <end position="1267"/>
    </location>
</feature>
<evidence type="ECO:0000256" key="3">
    <source>
        <dbReference type="ARBA" id="ARBA00022448"/>
    </source>
</evidence>
<dbReference type="InterPro" id="IPR003439">
    <property type="entry name" value="ABC_transporter-like_ATP-bd"/>
</dbReference>
<feature type="domain" description="ABC transmembrane type-1" evidence="12">
    <location>
        <begin position="707"/>
        <end position="983"/>
    </location>
</feature>
<feature type="domain" description="ABC transmembrane type-1" evidence="12">
    <location>
        <begin position="46"/>
        <end position="330"/>
    </location>
</feature>
<comment type="similarity">
    <text evidence="2">Belongs to the ABC transporter superfamily. ABCC family. Conjugate transporter (TC 3.A.1.208) subfamily.</text>
</comment>
<dbReference type="EMBL" id="KV454005">
    <property type="protein sequence ID" value="ODQ45296.1"/>
    <property type="molecule type" value="Genomic_DNA"/>
</dbReference>
<feature type="domain" description="ABC transporter" evidence="11">
    <location>
        <begin position="415"/>
        <end position="634"/>
    </location>
</feature>
<evidence type="ECO:0000256" key="2">
    <source>
        <dbReference type="ARBA" id="ARBA00009726"/>
    </source>
</evidence>
<evidence type="ECO:0000256" key="10">
    <source>
        <dbReference type="SAM" id="Phobius"/>
    </source>
</evidence>
<dbReference type="InterPro" id="IPR036640">
    <property type="entry name" value="ABC1_TM_sf"/>
</dbReference>
<evidence type="ECO:0000256" key="1">
    <source>
        <dbReference type="ARBA" id="ARBA00004141"/>
    </source>
</evidence>
<keyword evidence="7" id="KW-0067">ATP-binding</keyword>
<dbReference type="PANTHER" id="PTHR24223:SF456">
    <property type="entry name" value="MULTIDRUG RESISTANCE-ASSOCIATED PROTEIN LETHAL(2)03659"/>
    <property type="match status" value="1"/>
</dbReference>
<dbReference type="GO" id="GO:0005886">
    <property type="term" value="C:plasma membrane"/>
    <property type="evidence" value="ECO:0007669"/>
    <property type="project" value="TreeGrafter"/>
</dbReference>
<evidence type="ECO:0000256" key="9">
    <source>
        <dbReference type="ARBA" id="ARBA00023136"/>
    </source>
</evidence>
<keyword evidence="3" id="KW-0813">Transport</keyword>
<feature type="transmembrane region" description="Helical" evidence="10">
    <location>
        <begin position="820"/>
        <end position="839"/>
    </location>
</feature>
<evidence type="ECO:0000256" key="4">
    <source>
        <dbReference type="ARBA" id="ARBA00022692"/>
    </source>
</evidence>
<dbReference type="CDD" id="cd18606">
    <property type="entry name" value="ABC_6TM_YOR1_D2_like"/>
    <property type="match status" value="1"/>
</dbReference>
<feature type="transmembrane region" description="Helical" evidence="10">
    <location>
        <begin position="845"/>
        <end position="862"/>
    </location>
</feature>
<dbReference type="AlphaFoldDB" id="A0A1E3NGT9"/>
<dbReference type="Proteomes" id="UP000094455">
    <property type="component" value="Unassembled WGS sequence"/>
</dbReference>
<keyword evidence="8 10" id="KW-1133">Transmembrane helix</keyword>
<feature type="transmembrane region" description="Helical" evidence="10">
    <location>
        <begin position="304"/>
        <end position="325"/>
    </location>
</feature>
<dbReference type="InterPro" id="IPR011527">
    <property type="entry name" value="ABC1_TM_dom"/>
</dbReference>
<dbReference type="SUPFAM" id="SSF52540">
    <property type="entry name" value="P-loop containing nucleoside triphosphate hydrolases"/>
    <property type="match status" value="2"/>
</dbReference>
<evidence type="ECO:0000313" key="13">
    <source>
        <dbReference type="EMBL" id="ODQ45296.1"/>
    </source>
</evidence>
<dbReference type="CDD" id="cd18597">
    <property type="entry name" value="ABC_6TM_YOR1_D1_like"/>
    <property type="match status" value="1"/>
</dbReference>
<feature type="transmembrane region" description="Helical" evidence="10">
    <location>
        <begin position="272"/>
        <end position="292"/>
    </location>
</feature>
<feature type="transmembrane region" description="Helical" evidence="10">
    <location>
        <begin position="88"/>
        <end position="110"/>
    </location>
</feature>
<dbReference type="GO" id="GO:0016887">
    <property type="term" value="F:ATP hydrolysis activity"/>
    <property type="evidence" value="ECO:0007669"/>
    <property type="project" value="InterPro"/>
</dbReference>
<dbReference type="PROSITE" id="PS50929">
    <property type="entry name" value="ABC_TM1F"/>
    <property type="match status" value="2"/>
</dbReference>
<keyword evidence="6" id="KW-0547">Nucleotide-binding</keyword>
<dbReference type="Gene3D" id="3.40.50.300">
    <property type="entry name" value="P-loop containing nucleotide triphosphate hydrolases"/>
    <property type="match status" value="2"/>
</dbReference>
<comment type="subcellular location">
    <subcellularLocation>
        <location evidence="1">Membrane</location>
        <topology evidence="1">Multi-pass membrane protein</topology>
    </subcellularLocation>
</comment>
<dbReference type="PANTHER" id="PTHR24223">
    <property type="entry name" value="ATP-BINDING CASSETTE SUB-FAMILY C"/>
    <property type="match status" value="1"/>
</dbReference>
<dbReference type="PROSITE" id="PS00211">
    <property type="entry name" value="ABC_TRANSPORTER_1"/>
    <property type="match status" value="2"/>
</dbReference>
<organism evidence="13 14">
    <name type="scientific">Pichia membranifaciens NRRL Y-2026</name>
    <dbReference type="NCBI Taxonomy" id="763406"/>
    <lineage>
        <taxon>Eukaryota</taxon>
        <taxon>Fungi</taxon>
        <taxon>Dikarya</taxon>
        <taxon>Ascomycota</taxon>
        <taxon>Saccharomycotina</taxon>
        <taxon>Pichiomycetes</taxon>
        <taxon>Pichiales</taxon>
        <taxon>Pichiaceae</taxon>
        <taxon>Pichia</taxon>
    </lineage>
</organism>
<dbReference type="InterPro" id="IPR027417">
    <property type="entry name" value="P-loop_NTPase"/>
</dbReference>
<dbReference type="InterPro" id="IPR003593">
    <property type="entry name" value="AAA+_ATPase"/>
</dbReference>
<dbReference type="FunFam" id="3.40.50.300:FF:000565">
    <property type="entry name" value="ABC bile acid transporter"/>
    <property type="match status" value="1"/>
</dbReference>